<evidence type="ECO:0000313" key="1">
    <source>
        <dbReference type="EMBL" id="EMI28692.1"/>
    </source>
</evidence>
<evidence type="ECO:0000313" key="2">
    <source>
        <dbReference type="Proteomes" id="UP000011996"/>
    </source>
</evidence>
<dbReference type="PATRIC" id="fig|1263868.3.peg.813"/>
<protein>
    <submittedName>
        <fullName evidence="1">Uncharacterized protein</fullName>
    </submittedName>
</protein>
<dbReference type="AlphaFoldDB" id="M5SLQ8"/>
<sequence length="43" mass="4572">MNSLAITMFGGCHYIHAVAALPRCSVLDVLLPFLIASNATLNL</sequence>
<organism evidence="1 2">
    <name type="scientific">Rhodopirellula europaea SH398</name>
    <dbReference type="NCBI Taxonomy" id="1263868"/>
    <lineage>
        <taxon>Bacteria</taxon>
        <taxon>Pseudomonadati</taxon>
        <taxon>Planctomycetota</taxon>
        <taxon>Planctomycetia</taxon>
        <taxon>Pirellulales</taxon>
        <taxon>Pirellulaceae</taxon>
        <taxon>Rhodopirellula</taxon>
    </lineage>
</organism>
<gene>
    <name evidence="1" type="ORF">RESH_00747</name>
</gene>
<dbReference type="EMBL" id="ANOF01000024">
    <property type="protein sequence ID" value="EMI28692.1"/>
    <property type="molecule type" value="Genomic_DNA"/>
</dbReference>
<reference evidence="1 2" key="1">
    <citation type="journal article" date="2013" name="Mar. Genomics">
        <title>Expression of sulfatases in Rhodopirellula baltica and the diversity of sulfatases in the genus Rhodopirellula.</title>
        <authorList>
            <person name="Wegner C.E."/>
            <person name="Richter-Heitmann T."/>
            <person name="Klindworth A."/>
            <person name="Klockow C."/>
            <person name="Richter M."/>
            <person name="Achstetter T."/>
            <person name="Glockner F.O."/>
            <person name="Harder J."/>
        </authorList>
    </citation>
    <scope>NUCLEOTIDE SEQUENCE [LARGE SCALE GENOMIC DNA]</scope>
    <source>
        <strain evidence="1 2">SH398</strain>
    </source>
</reference>
<name>M5SLQ8_9BACT</name>
<dbReference type="Proteomes" id="UP000011996">
    <property type="component" value="Unassembled WGS sequence"/>
</dbReference>
<proteinExistence type="predicted"/>
<accession>M5SLQ8</accession>
<comment type="caution">
    <text evidence="1">The sequence shown here is derived from an EMBL/GenBank/DDBJ whole genome shotgun (WGS) entry which is preliminary data.</text>
</comment>